<sequence>MFVLTVAIVASLAGNALAQATFNLDCSRYPDVCDNHCNAFSCYGLYNVGIHRDITAADTGDDNRRRAAVGCGSNNYCPAGTACDEYPYASTYDGGLGCYPDGYDGGATLIQSGNTRCVDPGQNSAHGADLGNFYTQNNINNGDAFIVAVPNQPSGVSPLCDDLRANGSQACPGRPGVPEGPYRQRSTPATPSCPARGSRRRSILSFRAGLEESKRLGEIKVRTIYTDANQTLSVYGHGDGPKIGGKVWTGSETGGFTSTIVKVVEEQ</sequence>
<gene>
    <name evidence="4" type="ORF">V5O48_005484</name>
</gene>
<evidence type="ECO:0000313" key="5">
    <source>
        <dbReference type="Proteomes" id="UP001465976"/>
    </source>
</evidence>
<evidence type="ECO:0000256" key="2">
    <source>
        <dbReference type="SAM" id="SignalP"/>
    </source>
</evidence>
<keyword evidence="5" id="KW-1185">Reference proteome</keyword>
<protein>
    <recommendedName>
        <fullName evidence="3">Deoxyribonuclease NucA/NucB domain-containing protein</fullName>
    </recommendedName>
</protein>
<keyword evidence="2" id="KW-0732">Signal</keyword>
<dbReference type="Proteomes" id="UP001465976">
    <property type="component" value="Unassembled WGS sequence"/>
</dbReference>
<comment type="caution">
    <text evidence="4">The sequence shown here is derived from an EMBL/GenBank/DDBJ whole genome shotgun (WGS) entry which is preliminary data.</text>
</comment>
<feature type="domain" description="Deoxyribonuclease NucA/NucB" evidence="3">
    <location>
        <begin position="56"/>
        <end position="147"/>
    </location>
</feature>
<evidence type="ECO:0000313" key="4">
    <source>
        <dbReference type="EMBL" id="KAL0576509.1"/>
    </source>
</evidence>
<organism evidence="4 5">
    <name type="scientific">Marasmius crinis-equi</name>
    <dbReference type="NCBI Taxonomy" id="585013"/>
    <lineage>
        <taxon>Eukaryota</taxon>
        <taxon>Fungi</taxon>
        <taxon>Dikarya</taxon>
        <taxon>Basidiomycota</taxon>
        <taxon>Agaricomycotina</taxon>
        <taxon>Agaricomycetes</taxon>
        <taxon>Agaricomycetidae</taxon>
        <taxon>Agaricales</taxon>
        <taxon>Marasmiineae</taxon>
        <taxon>Marasmiaceae</taxon>
        <taxon>Marasmius</taxon>
    </lineage>
</organism>
<evidence type="ECO:0000256" key="1">
    <source>
        <dbReference type="SAM" id="MobiDB-lite"/>
    </source>
</evidence>
<reference evidence="4 5" key="1">
    <citation type="submission" date="2024-02" db="EMBL/GenBank/DDBJ databases">
        <title>A draft genome for the cacao thread blight pathogen Marasmius crinis-equi.</title>
        <authorList>
            <person name="Cohen S.P."/>
            <person name="Baruah I.K."/>
            <person name="Amoako-Attah I."/>
            <person name="Bukari Y."/>
            <person name="Meinhardt L.W."/>
            <person name="Bailey B.A."/>
        </authorList>
    </citation>
    <scope>NUCLEOTIDE SEQUENCE [LARGE SCALE GENOMIC DNA]</scope>
    <source>
        <strain evidence="4 5">GH-76</strain>
    </source>
</reference>
<dbReference type="EMBL" id="JBAHYK010000219">
    <property type="protein sequence ID" value="KAL0576509.1"/>
    <property type="molecule type" value="Genomic_DNA"/>
</dbReference>
<evidence type="ECO:0000259" key="3">
    <source>
        <dbReference type="Pfam" id="PF14040"/>
    </source>
</evidence>
<feature type="signal peptide" evidence="2">
    <location>
        <begin position="1"/>
        <end position="18"/>
    </location>
</feature>
<proteinExistence type="predicted"/>
<dbReference type="InterPro" id="IPR029476">
    <property type="entry name" value="DNase_NucA_NucB"/>
</dbReference>
<feature type="region of interest" description="Disordered" evidence="1">
    <location>
        <begin position="172"/>
        <end position="198"/>
    </location>
</feature>
<name>A0ABR3FN34_9AGAR</name>
<dbReference type="Pfam" id="PF14040">
    <property type="entry name" value="DNase_NucA_NucB"/>
    <property type="match status" value="1"/>
</dbReference>
<accession>A0ABR3FN34</accession>
<feature type="chain" id="PRO_5046503779" description="Deoxyribonuclease NucA/NucB domain-containing protein" evidence="2">
    <location>
        <begin position="19"/>
        <end position="267"/>
    </location>
</feature>